<dbReference type="PANTHER" id="PTHR12599">
    <property type="entry name" value="PTERIN-4-ALPHA-CARBINOLAMINE DEHYDRATASE"/>
    <property type="match status" value="1"/>
</dbReference>
<dbReference type="InterPro" id="IPR036428">
    <property type="entry name" value="PCD_sf"/>
</dbReference>
<dbReference type="HAMAP" id="MF_00434">
    <property type="entry name" value="Pterin_4_alpha"/>
    <property type="match status" value="1"/>
</dbReference>
<accession>A0A1P8K891</accession>
<dbReference type="Proteomes" id="UP000186110">
    <property type="component" value="Chromosome"/>
</dbReference>
<dbReference type="eggNOG" id="COG2154">
    <property type="taxonomic scope" value="Bacteria"/>
</dbReference>
<dbReference type="InterPro" id="IPR001533">
    <property type="entry name" value="Pterin_deHydtase"/>
</dbReference>
<organism evidence="5 6">
    <name type="scientific">Rhodoferax saidenbachensis</name>
    <dbReference type="NCBI Taxonomy" id="1484693"/>
    <lineage>
        <taxon>Bacteria</taxon>
        <taxon>Pseudomonadati</taxon>
        <taxon>Pseudomonadota</taxon>
        <taxon>Betaproteobacteria</taxon>
        <taxon>Burkholderiales</taxon>
        <taxon>Comamonadaceae</taxon>
        <taxon>Rhodoferax</taxon>
    </lineage>
</organism>
<keyword evidence="6" id="KW-1185">Reference proteome</keyword>
<gene>
    <name evidence="5" type="ORF">RS694_06470</name>
</gene>
<evidence type="ECO:0000256" key="4">
    <source>
        <dbReference type="HAMAP-Rule" id="MF_00434"/>
    </source>
</evidence>
<proteinExistence type="inferred from homology"/>
<dbReference type="Pfam" id="PF01329">
    <property type="entry name" value="Pterin_4a"/>
    <property type="match status" value="1"/>
</dbReference>
<evidence type="ECO:0000313" key="5">
    <source>
        <dbReference type="EMBL" id="APW42213.1"/>
    </source>
</evidence>
<dbReference type="RefSeq" id="WP_029706806.1">
    <property type="nucleotide sequence ID" value="NZ_CP019239.1"/>
</dbReference>
<name>A0A1P8K891_9BURK</name>
<evidence type="ECO:0000256" key="1">
    <source>
        <dbReference type="ARBA" id="ARBA00001554"/>
    </source>
</evidence>
<dbReference type="GO" id="GO:0008124">
    <property type="term" value="F:4-alpha-hydroxytetrahydrobiopterin dehydratase activity"/>
    <property type="evidence" value="ECO:0007669"/>
    <property type="project" value="UniProtKB-UniRule"/>
</dbReference>
<dbReference type="GO" id="GO:0006729">
    <property type="term" value="P:tetrahydrobiopterin biosynthetic process"/>
    <property type="evidence" value="ECO:0007669"/>
    <property type="project" value="InterPro"/>
</dbReference>
<reference evidence="5 6" key="1">
    <citation type="submission" date="2017-01" db="EMBL/GenBank/DDBJ databases">
        <authorList>
            <person name="Mah S.A."/>
            <person name="Swanson W.J."/>
            <person name="Moy G.W."/>
            <person name="Vacquier V.D."/>
        </authorList>
    </citation>
    <scope>NUCLEOTIDE SEQUENCE [LARGE SCALE GENOMIC DNA]</scope>
    <source>
        <strain evidence="5 6">DSM 22694</strain>
    </source>
</reference>
<dbReference type="PANTHER" id="PTHR12599:SF0">
    <property type="entry name" value="PTERIN-4-ALPHA-CARBINOLAMINE DEHYDRATASE"/>
    <property type="match status" value="1"/>
</dbReference>
<dbReference type="EC" id="4.2.1.96" evidence="4"/>
<dbReference type="AlphaFoldDB" id="A0A1P8K891"/>
<dbReference type="KEGG" id="rsb:RS694_06470"/>
<comment type="catalytic activity">
    <reaction evidence="1 4">
        <text>(4aS,6R)-4a-hydroxy-L-erythro-5,6,7,8-tetrahydrobiopterin = (6R)-L-erythro-6,7-dihydrobiopterin + H2O</text>
        <dbReference type="Rhea" id="RHEA:11920"/>
        <dbReference type="ChEBI" id="CHEBI:15377"/>
        <dbReference type="ChEBI" id="CHEBI:15642"/>
        <dbReference type="ChEBI" id="CHEBI:43120"/>
        <dbReference type="EC" id="4.2.1.96"/>
    </reaction>
</comment>
<comment type="similarity">
    <text evidence="2 4">Belongs to the pterin-4-alpha-carbinolamine dehydratase family.</text>
</comment>
<protein>
    <recommendedName>
        <fullName evidence="4">Putative pterin-4-alpha-carbinolamine dehydratase</fullName>
        <shortName evidence="4">PHS</shortName>
        <ecNumber evidence="4">4.2.1.96</ecNumber>
    </recommendedName>
    <alternativeName>
        <fullName evidence="4">4-alpha-hydroxy-tetrahydropterin dehydratase</fullName>
    </alternativeName>
    <alternativeName>
        <fullName evidence="4">Pterin carbinolamine dehydratase</fullName>
        <shortName evidence="4">PCD</shortName>
    </alternativeName>
</protein>
<dbReference type="SUPFAM" id="SSF55248">
    <property type="entry name" value="PCD-like"/>
    <property type="match status" value="1"/>
</dbReference>
<evidence type="ECO:0000256" key="3">
    <source>
        <dbReference type="ARBA" id="ARBA00023239"/>
    </source>
</evidence>
<dbReference type="Gene3D" id="3.30.1360.20">
    <property type="entry name" value="Transcriptional coactivator/pterin dehydratase"/>
    <property type="match status" value="1"/>
</dbReference>
<keyword evidence="3 4" id="KW-0456">Lyase</keyword>
<dbReference type="EMBL" id="CP019239">
    <property type="protein sequence ID" value="APW42213.1"/>
    <property type="molecule type" value="Genomic_DNA"/>
</dbReference>
<sequence>MAQDTQTNTSAAPPRTALSATQLIANLAKVEGWKLHGDGADIAIEKTYHFDNFLKTMSFVNAVAYLAEQQDHHPELLVTYGTCSVRFNTHDVQGVSRSDFECAALVDALAQR</sequence>
<evidence type="ECO:0000256" key="2">
    <source>
        <dbReference type="ARBA" id="ARBA00006472"/>
    </source>
</evidence>
<dbReference type="STRING" id="1484693.RS694_06470"/>
<evidence type="ECO:0000313" key="6">
    <source>
        <dbReference type="Proteomes" id="UP000186110"/>
    </source>
</evidence>